<dbReference type="EMBL" id="PVNG01000002">
    <property type="protein sequence ID" value="PRX69417.1"/>
    <property type="molecule type" value="Genomic_DNA"/>
</dbReference>
<protein>
    <submittedName>
        <fullName evidence="2">Uncharacterized protein</fullName>
    </submittedName>
</protein>
<keyword evidence="1" id="KW-1133">Transmembrane helix</keyword>
<accession>A0A2T0N9E7</accession>
<gene>
    <name evidence="2" type="ORF">B0I32_102474</name>
</gene>
<dbReference type="AlphaFoldDB" id="A0A2T0N9E7"/>
<proteinExistence type="predicted"/>
<keyword evidence="1" id="KW-0812">Transmembrane</keyword>
<name>A0A2T0N9E7_9ACTN</name>
<evidence type="ECO:0000313" key="3">
    <source>
        <dbReference type="Proteomes" id="UP000238312"/>
    </source>
</evidence>
<comment type="caution">
    <text evidence="2">The sequence shown here is derived from an EMBL/GenBank/DDBJ whole genome shotgun (WGS) entry which is preliminary data.</text>
</comment>
<keyword evidence="3" id="KW-1185">Reference proteome</keyword>
<feature type="transmembrane region" description="Helical" evidence="1">
    <location>
        <begin position="7"/>
        <end position="28"/>
    </location>
</feature>
<sequence length="55" mass="5837">MVVMGRILLIVAAVIAALLLLGPLVGFALTLLKWGLVIGAVAFAVMFASKWLKRT</sequence>
<reference evidence="2 3" key="1">
    <citation type="submission" date="2018-03" db="EMBL/GenBank/DDBJ databases">
        <title>Genomic Encyclopedia of Type Strains, Phase III (KMG-III): the genomes of soil and plant-associated and newly described type strains.</title>
        <authorList>
            <person name="Whitman W."/>
        </authorList>
    </citation>
    <scope>NUCLEOTIDE SEQUENCE [LARGE SCALE GENOMIC DNA]</scope>
    <source>
        <strain evidence="2 3">CGMCC 4.7104</strain>
    </source>
</reference>
<evidence type="ECO:0000256" key="1">
    <source>
        <dbReference type="SAM" id="Phobius"/>
    </source>
</evidence>
<keyword evidence="1" id="KW-0472">Membrane</keyword>
<organism evidence="2 3">
    <name type="scientific">Nonomuraea fuscirosea</name>
    <dbReference type="NCBI Taxonomy" id="1291556"/>
    <lineage>
        <taxon>Bacteria</taxon>
        <taxon>Bacillati</taxon>
        <taxon>Actinomycetota</taxon>
        <taxon>Actinomycetes</taxon>
        <taxon>Streptosporangiales</taxon>
        <taxon>Streptosporangiaceae</taxon>
        <taxon>Nonomuraea</taxon>
    </lineage>
</organism>
<feature type="transmembrane region" description="Helical" evidence="1">
    <location>
        <begin position="34"/>
        <end position="52"/>
    </location>
</feature>
<dbReference type="Proteomes" id="UP000238312">
    <property type="component" value="Unassembled WGS sequence"/>
</dbReference>
<evidence type="ECO:0000313" key="2">
    <source>
        <dbReference type="EMBL" id="PRX69417.1"/>
    </source>
</evidence>